<sequence length="542" mass="58678">MQWLMSLKIKIRLLILSFLALGGMAILCGLQLSTQHQNLLDSRKDQVRNQVETAAAIVQHFRAQSVQGKMSDSAAQQAAVAALRNVRYNKSDYFFIFNTKQVYVLQPTKPEVEGQYKGDLQDTQGKYIIREMSKVALAGGGFVDYYFPKAGSSTPEPKLSYAVLIEGWDWILGTGVYIDDIDHEFERNLWLGLLQLGVMALLLSLLAWQITLSILRQLGGEPQDAICIMRRIADGDLQADVGQAAPGSMLANLGEMTQGLRQIIRQIRTDAENLGTQASQIAGSSKEISQAAQRQADATTSMAAAMEELTVSINHISDSSQITRQTSQQASELASAGVVQVTDASTTMQQIASTVSDATVQIRQLDSKAREISGIAAVIKDIAGQTNLLALNAAIEAARAGEQGRGFAVVADEVRKLAERTSHATVDIEQMLAAVQNDTLSIVNVMEGALPQVEQGVLLSQHVTQSLERICAGAQSTLSHLNEVADATREQGMASNNIASRVEDISQMVEETSTSIGHSAENAAQVDHIARGLTQQLNRFKT</sequence>
<dbReference type="InterPro" id="IPR033480">
    <property type="entry name" value="sCache_2"/>
</dbReference>
<accession>A0A7D5Z991</accession>
<dbReference type="GO" id="GO:0005886">
    <property type="term" value="C:plasma membrane"/>
    <property type="evidence" value="ECO:0007669"/>
    <property type="project" value="UniProtKB-SubCell"/>
</dbReference>
<dbReference type="Proteomes" id="UP000510822">
    <property type="component" value="Chromosome"/>
</dbReference>
<dbReference type="SUPFAM" id="SSF58104">
    <property type="entry name" value="Methyl-accepting chemotaxis protein (MCP) signaling domain"/>
    <property type="match status" value="1"/>
</dbReference>
<evidence type="ECO:0000259" key="9">
    <source>
        <dbReference type="PROSITE" id="PS50111"/>
    </source>
</evidence>
<dbReference type="Gene3D" id="1.10.287.950">
    <property type="entry name" value="Methyl-accepting chemotaxis protein"/>
    <property type="match status" value="1"/>
</dbReference>
<keyword evidence="4" id="KW-1133">Transmembrane helix</keyword>
<dbReference type="EMBL" id="CP058952">
    <property type="protein sequence ID" value="QLI80745.1"/>
    <property type="molecule type" value="Genomic_DNA"/>
</dbReference>
<evidence type="ECO:0000313" key="11">
    <source>
        <dbReference type="Proteomes" id="UP000510822"/>
    </source>
</evidence>
<protein>
    <submittedName>
        <fullName evidence="10">Methyl-accepting chemotaxis protein</fullName>
    </submittedName>
</protein>
<evidence type="ECO:0000256" key="4">
    <source>
        <dbReference type="ARBA" id="ARBA00022989"/>
    </source>
</evidence>
<dbReference type="RefSeq" id="WP_180307879.1">
    <property type="nucleotide sequence ID" value="NZ_CP058952.1"/>
</dbReference>
<evidence type="ECO:0000256" key="8">
    <source>
        <dbReference type="PROSITE-ProRule" id="PRU00284"/>
    </source>
</evidence>
<dbReference type="Pfam" id="PF00015">
    <property type="entry name" value="MCPsignal"/>
    <property type="match status" value="1"/>
</dbReference>
<reference evidence="10 11" key="1">
    <citation type="journal article" date="2016" name="Int. J. Syst. Evol. Microbiol.">
        <title>Chitinibacter fontanus sp. nov., isolated from a spring.</title>
        <authorList>
            <person name="Sheu S.Y."/>
            <person name="Li Y.S."/>
            <person name="Young C.C."/>
            <person name="Chen W.M."/>
        </authorList>
    </citation>
    <scope>NUCLEOTIDE SEQUENCE [LARGE SCALE GENOMIC DNA]</scope>
    <source>
        <strain evidence="10 11">STM-7</strain>
    </source>
</reference>
<dbReference type="Gene3D" id="3.30.450.20">
    <property type="entry name" value="PAS domain"/>
    <property type="match status" value="1"/>
</dbReference>
<keyword evidence="3" id="KW-0812">Transmembrane</keyword>
<proteinExistence type="inferred from homology"/>
<dbReference type="SMART" id="SM01049">
    <property type="entry name" value="Cache_2"/>
    <property type="match status" value="1"/>
</dbReference>
<name>A0A7D5Z991_9NEIS</name>
<evidence type="ECO:0000313" key="10">
    <source>
        <dbReference type="EMBL" id="QLI80745.1"/>
    </source>
</evidence>
<comment type="similarity">
    <text evidence="7">Belongs to the methyl-accepting chemotaxis (MCP) protein family.</text>
</comment>
<keyword evidence="11" id="KW-1185">Reference proteome</keyword>
<gene>
    <name evidence="10" type="ORF">HZU75_03915</name>
</gene>
<evidence type="ECO:0000256" key="2">
    <source>
        <dbReference type="ARBA" id="ARBA00022475"/>
    </source>
</evidence>
<evidence type="ECO:0000256" key="5">
    <source>
        <dbReference type="ARBA" id="ARBA00023136"/>
    </source>
</evidence>
<keyword evidence="5" id="KW-0472">Membrane</keyword>
<evidence type="ECO:0000256" key="3">
    <source>
        <dbReference type="ARBA" id="ARBA00022692"/>
    </source>
</evidence>
<dbReference type="PANTHER" id="PTHR32089">
    <property type="entry name" value="METHYL-ACCEPTING CHEMOTAXIS PROTEIN MCPB"/>
    <property type="match status" value="1"/>
</dbReference>
<dbReference type="Pfam" id="PF17200">
    <property type="entry name" value="sCache_2"/>
    <property type="match status" value="1"/>
</dbReference>
<dbReference type="GO" id="GO:0007165">
    <property type="term" value="P:signal transduction"/>
    <property type="evidence" value="ECO:0007669"/>
    <property type="project" value="UniProtKB-KW"/>
</dbReference>
<dbReference type="PANTHER" id="PTHR32089:SF119">
    <property type="entry name" value="METHYL-ACCEPTING CHEMOTAXIS PROTEIN CTPL"/>
    <property type="match status" value="1"/>
</dbReference>
<dbReference type="SMART" id="SM00283">
    <property type="entry name" value="MA"/>
    <property type="match status" value="1"/>
</dbReference>
<organism evidence="10 11">
    <name type="scientific">Chitinibacter fontanus</name>
    <dbReference type="NCBI Taxonomy" id="1737446"/>
    <lineage>
        <taxon>Bacteria</taxon>
        <taxon>Pseudomonadati</taxon>
        <taxon>Pseudomonadota</taxon>
        <taxon>Betaproteobacteria</taxon>
        <taxon>Neisseriales</taxon>
        <taxon>Chitinibacteraceae</taxon>
        <taxon>Chitinibacter</taxon>
    </lineage>
</organism>
<evidence type="ECO:0000256" key="1">
    <source>
        <dbReference type="ARBA" id="ARBA00004651"/>
    </source>
</evidence>
<dbReference type="FunFam" id="1.10.287.950:FF:000001">
    <property type="entry name" value="Methyl-accepting chemotaxis sensory transducer"/>
    <property type="match status" value="1"/>
</dbReference>
<dbReference type="AlphaFoldDB" id="A0A7D5Z991"/>
<dbReference type="KEGG" id="cfon:HZU75_03915"/>
<keyword evidence="2" id="KW-1003">Cell membrane</keyword>
<evidence type="ECO:0000256" key="7">
    <source>
        <dbReference type="ARBA" id="ARBA00029447"/>
    </source>
</evidence>
<dbReference type="PROSITE" id="PS50111">
    <property type="entry name" value="CHEMOTAXIS_TRANSDUC_2"/>
    <property type="match status" value="1"/>
</dbReference>
<dbReference type="InterPro" id="IPR004089">
    <property type="entry name" value="MCPsignal_dom"/>
</dbReference>
<dbReference type="GO" id="GO:0006935">
    <property type="term" value="P:chemotaxis"/>
    <property type="evidence" value="ECO:0007669"/>
    <property type="project" value="UniProtKB-ARBA"/>
</dbReference>
<keyword evidence="6 8" id="KW-0807">Transducer</keyword>
<comment type="subcellular location">
    <subcellularLocation>
        <location evidence="1">Cell membrane</location>
        <topology evidence="1">Multi-pass membrane protein</topology>
    </subcellularLocation>
</comment>
<dbReference type="CDD" id="cd11386">
    <property type="entry name" value="MCP_signal"/>
    <property type="match status" value="1"/>
</dbReference>
<feature type="domain" description="Methyl-accepting transducer" evidence="9">
    <location>
        <begin position="270"/>
        <end position="506"/>
    </location>
</feature>
<evidence type="ECO:0000256" key="6">
    <source>
        <dbReference type="ARBA" id="ARBA00023224"/>
    </source>
</evidence>